<dbReference type="InterPro" id="IPR018490">
    <property type="entry name" value="cNMP-bd_dom_sf"/>
</dbReference>
<evidence type="ECO:0000313" key="4">
    <source>
        <dbReference type="EMBL" id="CAD7572303.1"/>
    </source>
</evidence>
<dbReference type="InterPro" id="IPR018000">
    <property type="entry name" value="Neurotransmitter_ion_chnl_CS"/>
</dbReference>
<dbReference type="AlphaFoldDB" id="A0A7R9J469"/>
<evidence type="ECO:0000256" key="2">
    <source>
        <dbReference type="ARBA" id="ARBA00023136"/>
    </source>
</evidence>
<dbReference type="Pfam" id="PF00027">
    <property type="entry name" value="cNMP_binding"/>
    <property type="match status" value="1"/>
</dbReference>
<dbReference type="GO" id="GO:0005230">
    <property type="term" value="F:extracellular ligand-gated monoatomic ion channel activity"/>
    <property type="evidence" value="ECO:0007669"/>
    <property type="project" value="InterPro"/>
</dbReference>
<dbReference type="InterPro" id="IPR051413">
    <property type="entry name" value="K/Na_HCN_channel"/>
</dbReference>
<dbReference type="InterPro" id="IPR014710">
    <property type="entry name" value="RmlC-like_jellyroll"/>
</dbReference>
<dbReference type="SUPFAM" id="SSF63712">
    <property type="entry name" value="Nicotinic receptor ligand binding domain-like"/>
    <property type="match status" value="1"/>
</dbReference>
<feature type="domain" description="Cyclic nucleotide-binding" evidence="3">
    <location>
        <begin position="192"/>
        <end position="309"/>
    </location>
</feature>
<dbReference type="PANTHER" id="PTHR45689:SF14">
    <property type="entry name" value="CYCLIC NUCLEOTIDE-GATED CATION CHANNEL SUBUNIT A-LIKE PROTEIN"/>
    <property type="match status" value="1"/>
</dbReference>
<accession>A0A7R9J469</accession>
<dbReference type="Gene3D" id="2.60.120.10">
    <property type="entry name" value="Jelly Rolls"/>
    <property type="match status" value="1"/>
</dbReference>
<dbReference type="PANTHER" id="PTHR45689">
    <property type="entry name" value="I[[H]] CHANNEL, ISOFORM E"/>
    <property type="match status" value="1"/>
</dbReference>
<evidence type="ECO:0000256" key="1">
    <source>
        <dbReference type="ARBA" id="ARBA00004370"/>
    </source>
</evidence>
<dbReference type="GO" id="GO:0035725">
    <property type="term" value="P:sodium ion transmembrane transport"/>
    <property type="evidence" value="ECO:0007669"/>
    <property type="project" value="TreeGrafter"/>
</dbReference>
<sequence>MTCADGEYVVTTMTKAVLHYTGRVVWTPPAIFKSSCEIDVRYFPFDQQTCFMKFGSWTYDGDQSELFLGHLPPRTTCYMKLKIILQRIFIASSLNPQCNLFFRSGTTLLYEKKRHALSKYWLKYAEVLREVEAFLKNKEMPSTTRKRLLSYYEYVFQGKYFNEKAIMNNLPKHFRKEVTMHMCSRLINQVDILSLLGPDKISNIVSEMKCEVFLPRDVIVKAGTLDNCMYFIVCGTVSVTTSTGKEICHLSDGDYFGEVSLVTFKEQRTLTMVAVEITEVYRLEHADLRRVLLPYPELYENIKKLSIKRRKYTLGLEQQFREYLVRSSQLSLYDD</sequence>
<dbReference type="CDD" id="cd00038">
    <property type="entry name" value="CAP_ED"/>
    <property type="match status" value="1"/>
</dbReference>
<dbReference type="Gene3D" id="2.70.170.10">
    <property type="entry name" value="Neurotransmitter-gated ion-channel ligand-binding domain"/>
    <property type="match status" value="1"/>
</dbReference>
<gene>
    <name evidence="4" type="ORF">TCMB3V08_LOCUS4956</name>
</gene>
<dbReference type="Gene3D" id="1.10.287.630">
    <property type="entry name" value="Helix hairpin bin"/>
    <property type="match status" value="1"/>
</dbReference>
<dbReference type="InterPro" id="IPR006202">
    <property type="entry name" value="Neur_chan_lig-bd"/>
</dbReference>
<dbReference type="InterPro" id="IPR000595">
    <property type="entry name" value="cNMP-bd_dom"/>
</dbReference>
<evidence type="ECO:0000259" key="3">
    <source>
        <dbReference type="PROSITE" id="PS50042"/>
    </source>
</evidence>
<protein>
    <submittedName>
        <fullName evidence="4">(California timema) hypothetical protein</fullName>
    </submittedName>
</protein>
<reference evidence="4" key="1">
    <citation type="submission" date="2020-11" db="EMBL/GenBank/DDBJ databases">
        <authorList>
            <person name="Tran Van P."/>
        </authorList>
    </citation>
    <scope>NUCLEOTIDE SEQUENCE</scope>
</reference>
<comment type="subcellular location">
    <subcellularLocation>
        <location evidence="1">Membrane</location>
    </subcellularLocation>
</comment>
<dbReference type="EMBL" id="OE180939">
    <property type="protein sequence ID" value="CAD7572303.1"/>
    <property type="molecule type" value="Genomic_DNA"/>
</dbReference>
<dbReference type="PROSITE" id="PS00236">
    <property type="entry name" value="NEUROTR_ION_CHANNEL"/>
    <property type="match status" value="1"/>
</dbReference>
<organism evidence="4">
    <name type="scientific">Timema californicum</name>
    <name type="common">California timema</name>
    <name type="synonym">Walking stick</name>
    <dbReference type="NCBI Taxonomy" id="61474"/>
    <lineage>
        <taxon>Eukaryota</taxon>
        <taxon>Metazoa</taxon>
        <taxon>Ecdysozoa</taxon>
        <taxon>Arthropoda</taxon>
        <taxon>Hexapoda</taxon>
        <taxon>Insecta</taxon>
        <taxon>Pterygota</taxon>
        <taxon>Neoptera</taxon>
        <taxon>Polyneoptera</taxon>
        <taxon>Phasmatodea</taxon>
        <taxon>Timematodea</taxon>
        <taxon>Timematoidea</taxon>
        <taxon>Timematidae</taxon>
        <taxon>Timema</taxon>
    </lineage>
</organism>
<keyword evidence="2" id="KW-0472">Membrane</keyword>
<dbReference type="Pfam" id="PF02931">
    <property type="entry name" value="Neur_chan_LBD"/>
    <property type="match status" value="1"/>
</dbReference>
<dbReference type="PROSITE" id="PS50042">
    <property type="entry name" value="CNMP_BINDING_3"/>
    <property type="match status" value="1"/>
</dbReference>
<dbReference type="SUPFAM" id="SSF51206">
    <property type="entry name" value="cAMP-binding domain-like"/>
    <property type="match status" value="1"/>
</dbReference>
<dbReference type="InterPro" id="IPR036734">
    <property type="entry name" value="Neur_chan_lig-bd_sf"/>
</dbReference>
<dbReference type="GO" id="GO:0005249">
    <property type="term" value="F:voltage-gated potassium channel activity"/>
    <property type="evidence" value="ECO:0007669"/>
    <property type="project" value="TreeGrafter"/>
</dbReference>
<dbReference type="SMART" id="SM00100">
    <property type="entry name" value="cNMP"/>
    <property type="match status" value="1"/>
</dbReference>
<dbReference type="GO" id="GO:0098855">
    <property type="term" value="C:HCN channel complex"/>
    <property type="evidence" value="ECO:0007669"/>
    <property type="project" value="TreeGrafter"/>
</dbReference>
<dbReference type="GO" id="GO:0003254">
    <property type="term" value="P:regulation of membrane depolarization"/>
    <property type="evidence" value="ECO:0007669"/>
    <property type="project" value="TreeGrafter"/>
</dbReference>
<name>A0A7R9J469_TIMCA</name>
<proteinExistence type="predicted"/>